<gene>
    <name evidence="14" type="ORF">DGAL_LOCUS9893</name>
</gene>
<proteinExistence type="predicted"/>
<keyword evidence="2" id="KW-0768">Sushi</keyword>
<dbReference type="Proteomes" id="UP000789390">
    <property type="component" value="Unassembled WGS sequence"/>
</dbReference>
<dbReference type="SMART" id="SM00020">
    <property type="entry name" value="Tryp_SPc"/>
    <property type="match status" value="1"/>
</dbReference>
<evidence type="ECO:0000259" key="13">
    <source>
        <dbReference type="PROSITE" id="PS50240"/>
    </source>
</evidence>
<keyword evidence="1 11" id="KW-0193">Cuticle</keyword>
<dbReference type="EC" id="3.4.21.84" evidence="10"/>
<keyword evidence="3" id="KW-0645">Protease</keyword>
<feature type="chain" id="PRO_5035146072" description="limulus clotting factor C" evidence="12">
    <location>
        <begin position="21"/>
        <end position="416"/>
    </location>
</feature>
<dbReference type="InterPro" id="IPR031311">
    <property type="entry name" value="CHIT_BIND_RR_consensus"/>
</dbReference>
<evidence type="ECO:0000256" key="1">
    <source>
        <dbReference type="ARBA" id="ARBA00022460"/>
    </source>
</evidence>
<dbReference type="OrthoDB" id="6362497at2759"/>
<dbReference type="CDD" id="cd00190">
    <property type="entry name" value="Tryp_SPc"/>
    <property type="match status" value="1"/>
</dbReference>
<dbReference type="GO" id="GO:0004252">
    <property type="term" value="F:serine-type endopeptidase activity"/>
    <property type="evidence" value="ECO:0007669"/>
    <property type="project" value="InterPro"/>
</dbReference>
<evidence type="ECO:0000313" key="15">
    <source>
        <dbReference type="Proteomes" id="UP000789390"/>
    </source>
</evidence>
<dbReference type="PROSITE" id="PS00134">
    <property type="entry name" value="TRYPSIN_HIS"/>
    <property type="match status" value="1"/>
</dbReference>
<feature type="signal peptide" evidence="12">
    <location>
        <begin position="1"/>
        <end position="20"/>
    </location>
</feature>
<keyword evidence="15" id="KW-1185">Reference proteome</keyword>
<dbReference type="PANTHER" id="PTHR24258">
    <property type="entry name" value="SERINE PROTEASE-RELATED"/>
    <property type="match status" value="1"/>
</dbReference>
<dbReference type="Pfam" id="PF00089">
    <property type="entry name" value="Trypsin"/>
    <property type="match status" value="1"/>
</dbReference>
<dbReference type="Pfam" id="PF00379">
    <property type="entry name" value="Chitin_bind_4"/>
    <property type="match status" value="1"/>
</dbReference>
<evidence type="ECO:0000256" key="8">
    <source>
        <dbReference type="ARBA" id="ARBA00023157"/>
    </source>
</evidence>
<evidence type="ECO:0000256" key="4">
    <source>
        <dbReference type="ARBA" id="ARBA00022729"/>
    </source>
</evidence>
<reference evidence="14" key="1">
    <citation type="submission" date="2021-11" db="EMBL/GenBank/DDBJ databases">
        <authorList>
            <person name="Schell T."/>
        </authorList>
    </citation>
    <scope>NUCLEOTIDE SEQUENCE</scope>
    <source>
        <strain evidence="14">M5</strain>
    </source>
</reference>
<dbReference type="InterPro" id="IPR043504">
    <property type="entry name" value="Peptidase_S1_PA_chymotrypsin"/>
</dbReference>
<name>A0A8J2S0B2_9CRUS</name>
<sequence>MKSPIICMMLAVLAVASIQAKTIGYIPNLPDITSKSLPLKQWHAQDEEGRANFGYSYPGQAAVNVRNSDGNMAGSWAYVDPEGKLVRVSYTADQRGFLVSSTNESPAVASSFESAGQVQENSKLIAGKKGSISADESRCDCGCTEDQKRSDLHAEKKEISQPNFKMVGSEEASPNQYPFMVALVELEGDDFENPKYDLACGGSLITPTKILTAAHCVTVDNTTKPIDAGRFQVRLGMHTQSATENDAEQSRNVHKIKIHANYDWRTMENDVAILTLESPVKYTKTISPICLPPSCFVGDNTIAIGMGWGHTKSDGENSEFLRHANLKIFSNVDCQAIFKEKDDIVDHMMCAYAHGKDACQNDSGGPLVAEYPETEECRFMQLGIVSYGDKCGKKGSPGVYMRVASFLPWIEKHTQV</sequence>
<dbReference type="GO" id="GO:0042381">
    <property type="term" value="P:hemolymph coagulation"/>
    <property type="evidence" value="ECO:0007669"/>
    <property type="project" value="UniProtKB-KW"/>
</dbReference>
<keyword evidence="5" id="KW-0378">Hydrolase</keyword>
<dbReference type="PROSITE" id="PS50240">
    <property type="entry name" value="TRYPSIN_DOM"/>
    <property type="match status" value="1"/>
</dbReference>
<protein>
    <recommendedName>
        <fullName evidence="10">limulus clotting factor C</fullName>
        <ecNumber evidence="10">3.4.21.84</ecNumber>
    </recommendedName>
</protein>
<keyword evidence="6" id="KW-0353">Hemolymph clotting</keyword>
<dbReference type="EMBL" id="CAKKLH010000235">
    <property type="protein sequence ID" value="CAH0106735.1"/>
    <property type="molecule type" value="Genomic_DNA"/>
</dbReference>
<keyword evidence="8" id="KW-1015">Disulfide bond</keyword>
<dbReference type="InterPro" id="IPR001254">
    <property type="entry name" value="Trypsin_dom"/>
</dbReference>
<evidence type="ECO:0000256" key="7">
    <source>
        <dbReference type="ARBA" id="ARBA00022825"/>
    </source>
</evidence>
<evidence type="ECO:0000256" key="3">
    <source>
        <dbReference type="ARBA" id="ARBA00022670"/>
    </source>
</evidence>
<dbReference type="PROSITE" id="PS51155">
    <property type="entry name" value="CHIT_BIND_RR_2"/>
    <property type="match status" value="1"/>
</dbReference>
<dbReference type="AlphaFoldDB" id="A0A8J2S0B2"/>
<dbReference type="FunFam" id="2.40.10.10:FF:000120">
    <property type="entry name" value="Putative serine protease"/>
    <property type="match status" value="1"/>
</dbReference>
<dbReference type="PROSITE" id="PS00233">
    <property type="entry name" value="CHIT_BIND_RR_1"/>
    <property type="match status" value="1"/>
</dbReference>
<dbReference type="PANTHER" id="PTHR24258:SF116">
    <property type="entry name" value="FI16631P1-RELATED"/>
    <property type="match status" value="1"/>
</dbReference>
<dbReference type="GO" id="GO:0042302">
    <property type="term" value="F:structural constituent of cuticle"/>
    <property type="evidence" value="ECO:0007669"/>
    <property type="project" value="UniProtKB-UniRule"/>
</dbReference>
<evidence type="ECO:0000256" key="10">
    <source>
        <dbReference type="ARBA" id="ARBA00066707"/>
    </source>
</evidence>
<dbReference type="InterPro" id="IPR000618">
    <property type="entry name" value="Insect_cuticle"/>
</dbReference>
<evidence type="ECO:0000256" key="9">
    <source>
        <dbReference type="ARBA" id="ARBA00052079"/>
    </source>
</evidence>
<dbReference type="InterPro" id="IPR009003">
    <property type="entry name" value="Peptidase_S1_PA"/>
</dbReference>
<feature type="domain" description="Peptidase S1" evidence="13">
    <location>
        <begin position="166"/>
        <end position="415"/>
    </location>
</feature>
<dbReference type="GO" id="GO:0006508">
    <property type="term" value="P:proteolysis"/>
    <property type="evidence" value="ECO:0007669"/>
    <property type="project" value="UniProtKB-KW"/>
</dbReference>
<dbReference type="Gene3D" id="2.40.10.10">
    <property type="entry name" value="Trypsin-like serine proteases"/>
    <property type="match status" value="1"/>
</dbReference>
<evidence type="ECO:0000256" key="5">
    <source>
        <dbReference type="ARBA" id="ARBA00022801"/>
    </source>
</evidence>
<evidence type="ECO:0000256" key="12">
    <source>
        <dbReference type="SAM" id="SignalP"/>
    </source>
</evidence>
<dbReference type="InterPro" id="IPR001314">
    <property type="entry name" value="Peptidase_S1A"/>
</dbReference>
<keyword evidence="4 12" id="KW-0732">Signal</keyword>
<evidence type="ECO:0000313" key="14">
    <source>
        <dbReference type="EMBL" id="CAH0106735.1"/>
    </source>
</evidence>
<evidence type="ECO:0000256" key="11">
    <source>
        <dbReference type="PROSITE-ProRule" id="PRU00497"/>
    </source>
</evidence>
<comment type="caution">
    <text evidence="14">The sequence shown here is derived from an EMBL/GenBank/DDBJ whole genome shotgun (WGS) entry which is preliminary data.</text>
</comment>
<dbReference type="SUPFAM" id="SSF50494">
    <property type="entry name" value="Trypsin-like serine proteases"/>
    <property type="match status" value="1"/>
</dbReference>
<organism evidence="14 15">
    <name type="scientific">Daphnia galeata</name>
    <dbReference type="NCBI Taxonomy" id="27404"/>
    <lineage>
        <taxon>Eukaryota</taxon>
        <taxon>Metazoa</taxon>
        <taxon>Ecdysozoa</taxon>
        <taxon>Arthropoda</taxon>
        <taxon>Crustacea</taxon>
        <taxon>Branchiopoda</taxon>
        <taxon>Diplostraca</taxon>
        <taxon>Cladocera</taxon>
        <taxon>Anomopoda</taxon>
        <taxon>Daphniidae</taxon>
        <taxon>Daphnia</taxon>
    </lineage>
</organism>
<accession>A0A8J2S0B2</accession>
<keyword evidence="7" id="KW-0720">Serine protease</keyword>
<evidence type="ECO:0000256" key="6">
    <source>
        <dbReference type="ARBA" id="ARBA00022820"/>
    </source>
</evidence>
<evidence type="ECO:0000256" key="2">
    <source>
        <dbReference type="ARBA" id="ARBA00022659"/>
    </source>
</evidence>
<comment type="catalytic activity">
    <reaction evidence="9">
        <text>Selective cleavage of 103-Arg-|-Ser-104 and 124-Ile-|-Ile-125 bonds in Limulus clotting factor B to form activated factor B. Cleavage of -Pro-Arg-|-Xaa- bonds in synthetic substrates.</text>
        <dbReference type="EC" id="3.4.21.84"/>
    </reaction>
</comment>
<dbReference type="PRINTS" id="PR00722">
    <property type="entry name" value="CHYMOTRYPSIN"/>
</dbReference>
<dbReference type="InterPro" id="IPR018114">
    <property type="entry name" value="TRYPSIN_HIS"/>
</dbReference>